<dbReference type="InterPro" id="IPR057666">
    <property type="entry name" value="DrpA_SLOG"/>
</dbReference>
<name>A0A2M9HEL8_9BIFI</name>
<feature type="domain" description="Smf/DprA SLOG" evidence="3">
    <location>
        <begin position="123"/>
        <end position="350"/>
    </location>
</feature>
<dbReference type="Gene3D" id="3.40.50.450">
    <property type="match status" value="1"/>
</dbReference>
<dbReference type="EMBL" id="PEBK01000005">
    <property type="protein sequence ID" value="PJM75263.1"/>
    <property type="molecule type" value="Genomic_DNA"/>
</dbReference>
<dbReference type="AlphaFoldDB" id="A0A2M9HEL8"/>
<dbReference type="SUPFAM" id="SSF102405">
    <property type="entry name" value="MCP/YpsA-like"/>
    <property type="match status" value="1"/>
</dbReference>
<comment type="similarity">
    <text evidence="1">Belongs to the DprA/Smf family.</text>
</comment>
<feature type="compositionally biased region" description="Low complexity" evidence="2">
    <location>
        <begin position="381"/>
        <end position="391"/>
    </location>
</feature>
<evidence type="ECO:0000256" key="2">
    <source>
        <dbReference type="SAM" id="MobiDB-lite"/>
    </source>
</evidence>
<comment type="caution">
    <text evidence="4">The sequence shown here is derived from an EMBL/GenBank/DDBJ whole genome shotgun (WGS) entry which is preliminary data.</text>
</comment>
<dbReference type="Pfam" id="PF02481">
    <property type="entry name" value="DNA_processg_A"/>
    <property type="match status" value="1"/>
</dbReference>
<evidence type="ECO:0000313" key="5">
    <source>
        <dbReference type="Proteomes" id="UP000231451"/>
    </source>
</evidence>
<dbReference type="InterPro" id="IPR003488">
    <property type="entry name" value="DprA"/>
</dbReference>
<gene>
    <name evidence="4" type="ORF">CSQ87_06690</name>
</gene>
<sequence length="471" mass="50478">MNGDAMARAVLTFATDGPDALMYALLKGAENATQALTLVLRSTLAEPPWWLVGADREGFPGNDRMLERLFIVGTAKWGRRVGPKELESFRHALTRWRDRLLRLPLGDYGALAGMMTHDDDQWIITPESPCWPHQLTDLAIRSDWAPPLCLWGMGDPSSLVSCEAPVAVVGSRDANDYGRFVARNAGLHAARDGHLLVSGGAMGTDAAAHWGALAARRERENGDDPDHAGRTVAVFAGGLDHRGPARNLPLFDAMLAERGALVSEMPPGTIPEARRFLLRNRIIAALSDVIIVAQARHRSGALSTATWAAEMSRKVYAAPGDIDEPFNTGCNRLIHEGKAILLHSATDIGECCHPSHLPCEPGGGDEPVERDKAAERDVRTADPAPSTTAAAGESDGDDRGASMVLTAVRSCARRHVPATVDEIMRYLSAKPATATVSVGGLHALLGLMESRGMIRMGDDGIVRLRSASAAR</sequence>
<evidence type="ECO:0000313" key="4">
    <source>
        <dbReference type="EMBL" id="PJM75263.1"/>
    </source>
</evidence>
<keyword evidence="5" id="KW-1185">Reference proteome</keyword>
<accession>A0A2M9HEL8</accession>
<feature type="compositionally biased region" description="Basic and acidic residues" evidence="2">
    <location>
        <begin position="367"/>
        <end position="380"/>
    </location>
</feature>
<organism evidence="4 5">
    <name type="scientific">Bifidobacterium simiarum</name>
    <dbReference type="NCBI Taxonomy" id="2045441"/>
    <lineage>
        <taxon>Bacteria</taxon>
        <taxon>Bacillati</taxon>
        <taxon>Actinomycetota</taxon>
        <taxon>Actinomycetes</taxon>
        <taxon>Bifidobacteriales</taxon>
        <taxon>Bifidobacteriaceae</taxon>
        <taxon>Bifidobacterium</taxon>
    </lineage>
</organism>
<dbReference type="Proteomes" id="UP000231451">
    <property type="component" value="Unassembled WGS sequence"/>
</dbReference>
<dbReference type="PANTHER" id="PTHR43022:SF1">
    <property type="entry name" value="PROTEIN SMF"/>
    <property type="match status" value="1"/>
</dbReference>
<proteinExistence type="inferred from homology"/>
<reference evidence="4 5" key="1">
    <citation type="submission" date="2017-10" db="EMBL/GenBank/DDBJ databases">
        <title>Draft genome sequences of strains TRE 1, TRE 9, TRE H and TRI 7, isolated from tamarins, belonging to four potential novel Bifidobacterium species.</title>
        <authorList>
            <person name="Mattarelli P."/>
            <person name="Modesto M."/>
            <person name="Puglisi E."/>
            <person name="Morelli L."/>
            <person name="Spezio C."/>
            <person name="Bonetti A."/>
            <person name="Sandri C."/>
        </authorList>
    </citation>
    <scope>NUCLEOTIDE SEQUENCE [LARGE SCALE GENOMIC DNA]</scope>
    <source>
        <strain evidence="5">TRI7</strain>
    </source>
</reference>
<evidence type="ECO:0000259" key="3">
    <source>
        <dbReference type="Pfam" id="PF02481"/>
    </source>
</evidence>
<dbReference type="PANTHER" id="PTHR43022">
    <property type="entry name" value="PROTEIN SMF"/>
    <property type="match status" value="1"/>
</dbReference>
<protein>
    <submittedName>
        <fullName evidence="4">DNA processing protein DprA</fullName>
    </submittedName>
</protein>
<dbReference type="GO" id="GO:0009294">
    <property type="term" value="P:DNA-mediated transformation"/>
    <property type="evidence" value="ECO:0007669"/>
    <property type="project" value="InterPro"/>
</dbReference>
<feature type="region of interest" description="Disordered" evidence="2">
    <location>
        <begin position="360"/>
        <end position="399"/>
    </location>
</feature>
<dbReference type="OrthoDB" id="9785707at2"/>
<evidence type="ECO:0000256" key="1">
    <source>
        <dbReference type="ARBA" id="ARBA00006525"/>
    </source>
</evidence>